<reference evidence="2 3" key="1">
    <citation type="submission" date="2015-06" db="EMBL/GenBank/DDBJ databases">
        <authorList>
            <person name="Wibberg Daniel"/>
        </authorList>
    </citation>
    <scope>NUCLEOTIDE SEQUENCE [LARGE SCALE GENOMIC DNA]</scope>
    <source>
        <strain evidence="2 3">T3/55T</strain>
    </source>
</reference>
<protein>
    <submittedName>
        <fullName evidence="2">Putative membrane protein</fullName>
    </submittedName>
</protein>
<feature type="transmembrane region" description="Helical" evidence="1">
    <location>
        <begin position="153"/>
        <end position="173"/>
    </location>
</feature>
<gene>
    <name evidence="2" type="ORF">HHT355_0357</name>
</gene>
<accession>A0A0H5SEY9</accession>
<keyword evidence="1" id="KW-0472">Membrane</keyword>
<feature type="transmembrane region" description="Helical" evidence="1">
    <location>
        <begin position="22"/>
        <end position="49"/>
    </location>
</feature>
<dbReference type="InterPro" id="IPR006938">
    <property type="entry name" value="DUF624"/>
</dbReference>
<name>A0A0H5SEY9_HERHM</name>
<dbReference type="Proteomes" id="UP000236497">
    <property type="component" value="Unassembled WGS sequence"/>
</dbReference>
<sequence>MSSFFNLENPVFQLLAKVCDMLFVSIVYITLCLPIVTIGPASTALYYAVVKVIRRERGYIFKEFFRSFKLNFKRGAIIGILLTLAYIVLGFDLLYAWGLTEPDSSKGSLLMGIFLGIAFLVVSFSIYVFPILSRFDMTVKQLFKAAVYMSMRHVHFTILMIVVNVAAVVIVIFFFPFIFIAPATVALVNSFMMERIFKKYMPKSEGPGEETGKDEWYLE</sequence>
<evidence type="ECO:0000313" key="2">
    <source>
        <dbReference type="EMBL" id="CRZ33565.1"/>
    </source>
</evidence>
<keyword evidence="3" id="KW-1185">Reference proteome</keyword>
<dbReference type="Pfam" id="PF04854">
    <property type="entry name" value="DUF624"/>
    <property type="match status" value="1"/>
</dbReference>
<evidence type="ECO:0000256" key="1">
    <source>
        <dbReference type="SAM" id="Phobius"/>
    </source>
</evidence>
<dbReference type="AlphaFoldDB" id="A0A0H5SEY9"/>
<keyword evidence="1" id="KW-1133">Transmembrane helix</keyword>
<keyword evidence="1" id="KW-0812">Transmembrane</keyword>
<feature type="transmembrane region" description="Helical" evidence="1">
    <location>
        <begin position="109"/>
        <end position="132"/>
    </location>
</feature>
<proteinExistence type="predicted"/>
<dbReference type="RefSeq" id="WP_103201737.1">
    <property type="nucleotide sequence ID" value="NZ_CVTD020000008.1"/>
</dbReference>
<feature type="transmembrane region" description="Helical" evidence="1">
    <location>
        <begin position="76"/>
        <end position="97"/>
    </location>
</feature>
<evidence type="ECO:0000313" key="3">
    <source>
        <dbReference type="Proteomes" id="UP000236497"/>
    </source>
</evidence>
<dbReference type="OrthoDB" id="9814991at2"/>
<dbReference type="EMBL" id="CVTD020000008">
    <property type="protein sequence ID" value="CRZ33565.1"/>
    <property type="molecule type" value="Genomic_DNA"/>
</dbReference>
<organism evidence="2 3">
    <name type="scientific">Herbinix hemicellulosilytica</name>
    <dbReference type="NCBI Taxonomy" id="1564487"/>
    <lineage>
        <taxon>Bacteria</taxon>
        <taxon>Bacillati</taxon>
        <taxon>Bacillota</taxon>
        <taxon>Clostridia</taxon>
        <taxon>Lachnospirales</taxon>
        <taxon>Lachnospiraceae</taxon>
        <taxon>Herbinix</taxon>
    </lineage>
</organism>